<feature type="compositionally biased region" description="Low complexity" evidence="2">
    <location>
        <begin position="47"/>
        <end position="61"/>
    </location>
</feature>
<proteinExistence type="predicted"/>
<feature type="region of interest" description="Disordered" evidence="2">
    <location>
        <begin position="442"/>
        <end position="508"/>
    </location>
</feature>
<dbReference type="AlphaFoldDB" id="A0A6A4RUL2"/>
<dbReference type="InterPro" id="IPR011009">
    <property type="entry name" value="Kinase-like_dom_sf"/>
</dbReference>
<dbReference type="InterPro" id="IPR000719">
    <property type="entry name" value="Prot_kinase_dom"/>
</dbReference>
<dbReference type="PANTHER" id="PTHR11675">
    <property type="entry name" value="N-ACETYLGALACTOSAMINYLTRANSFERASE"/>
    <property type="match status" value="1"/>
</dbReference>
<dbReference type="EMBL" id="VEVO01000023">
    <property type="protein sequence ID" value="KAF0022732.1"/>
    <property type="molecule type" value="Genomic_DNA"/>
</dbReference>
<dbReference type="GO" id="GO:0004672">
    <property type="term" value="F:protein kinase activity"/>
    <property type="evidence" value="ECO:0007669"/>
    <property type="project" value="InterPro"/>
</dbReference>
<accession>A0A6A4RUL2</accession>
<feature type="domain" description="Protein kinase" evidence="3">
    <location>
        <begin position="90"/>
        <end position="398"/>
    </location>
</feature>
<dbReference type="InterPro" id="IPR029044">
    <property type="entry name" value="Nucleotide-diphossugar_trans"/>
</dbReference>
<evidence type="ECO:0000256" key="2">
    <source>
        <dbReference type="SAM" id="MobiDB-lite"/>
    </source>
</evidence>
<organism evidence="4 5">
    <name type="scientific">Scophthalmus maximus</name>
    <name type="common">Turbot</name>
    <name type="synonym">Psetta maxima</name>
    <dbReference type="NCBI Taxonomy" id="52904"/>
    <lineage>
        <taxon>Eukaryota</taxon>
        <taxon>Metazoa</taxon>
        <taxon>Chordata</taxon>
        <taxon>Craniata</taxon>
        <taxon>Vertebrata</taxon>
        <taxon>Euteleostomi</taxon>
        <taxon>Actinopterygii</taxon>
        <taxon>Neopterygii</taxon>
        <taxon>Teleostei</taxon>
        <taxon>Neoteleostei</taxon>
        <taxon>Acanthomorphata</taxon>
        <taxon>Carangaria</taxon>
        <taxon>Pleuronectiformes</taxon>
        <taxon>Pleuronectoidei</taxon>
        <taxon>Scophthalmidae</taxon>
        <taxon>Scophthalmus</taxon>
    </lineage>
</organism>
<reference evidence="4 5" key="1">
    <citation type="submission" date="2019-06" db="EMBL/GenBank/DDBJ databases">
        <title>Draft genomes of female and male turbot (Scophthalmus maximus).</title>
        <authorList>
            <person name="Xu H."/>
            <person name="Xu X.-W."/>
            <person name="Shao C."/>
            <person name="Chen S."/>
        </authorList>
    </citation>
    <scope>NUCLEOTIDE SEQUENCE [LARGE SCALE GENOMIC DNA]</scope>
    <source>
        <strain evidence="4">Ysfricsl-2016a</strain>
        <tissue evidence="4">Blood</tissue>
    </source>
</reference>
<dbReference type="Gene3D" id="3.90.550.10">
    <property type="entry name" value="Spore Coat Polysaccharide Biosynthesis Protein SpsA, Chain A"/>
    <property type="match status" value="1"/>
</dbReference>
<dbReference type="Gene3D" id="1.10.510.10">
    <property type="entry name" value="Transferase(Phosphotransferase) domain 1"/>
    <property type="match status" value="1"/>
</dbReference>
<feature type="compositionally biased region" description="Polar residues" evidence="2">
    <location>
        <begin position="478"/>
        <end position="487"/>
    </location>
</feature>
<dbReference type="GO" id="GO:0005524">
    <property type="term" value="F:ATP binding"/>
    <property type="evidence" value="ECO:0007669"/>
    <property type="project" value="InterPro"/>
</dbReference>
<name>A0A6A4RUL2_SCOMX</name>
<dbReference type="PROSITE" id="PS50011">
    <property type="entry name" value="PROTEIN_KINASE_DOM"/>
    <property type="match status" value="1"/>
</dbReference>
<keyword evidence="1" id="KW-1015">Disulfide bond</keyword>
<feature type="compositionally biased region" description="Basic and acidic residues" evidence="2">
    <location>
        <begin position="457"/>
        <end position="466"/>
    </location>
</feature>
<dbReference type="Proteomes" id="UP000438429">
    <property type="component" value="Unassembled WGS sequence"/>
</dbReference>
<dbReference type="GO" id="GO:0005794">
    <property type="term" value="C:Golgi apparatus"/>
    <property type="evidence" value="ECO:0007669"/>
    <property type="project" value="TreeGrafter"/>
</dbReference>
<dbReference type="GO" id="GO:0006493">
    <property type="term" value="P:protein O-linked glycosylation"/>
    <property type="evidence" value="ECO:0007669"/>
    <property type="project" value="TreeGrafter"/>
</dbReference>
<dbReference type="SMART" id="SM00220">
    <property type="entry name" value="S_TKc"/>
    <property type="match status" value="1"/>
</dbReference>
<comment type="caution">
    <text evidence="4">The sequence shown here is derived from an EMBL/GenBank/DDBJ whole genome shotgun (WGS) entry which is preliminary data.</text>
</comment>
<feature type="compositionally biased region" description="Acidic residues" evidence="2">
    <location>
        <begin position="467"/>
        <end position="477"/>
    </location>
</feature>
<dbReference type="Gene3D" id="3.30.200.20">
    <property type="entry name" value="Phosphorylase Kinase, domain 1"/>
    <property type="match status" value="1"/>
</dbReference>
<evidence type="ECO:0000259" key="3">
    <source>
        <dbReference type="PROSITE" id="PS50011"/>
    </source>
</evidence>
<dbReference type="InterPro" id="IPR008271">
    <property type="entry name" value="Ser/Thr_kinase_AS"/>
</dbReference>
<evidence type="ECO:0000313" key="4">
    <source>
        <dbReference type="EMBL" id="KAF0022732.1"/>
    </source>
</evidence>
<dbReference type="SUPFAM" id="SSF56112">
    <property type="entry name" value="Protein kinase-like (PK-like)"/>
    <property type="match status" value="1"/>
</dbReference>
<feature type="region of interest" description="Disordered" evidence="2">
    <location>
        <begin position="32"/>
        <end position="73"/>
    </location>
</feature>
<dbReference type="PANTHER" id="PTHR11675:SF41">
    <property type="entry name" value="POLYPEPTIDE N-ACETYLGALACTOSAMINYLTRANSFERASE 10"/>
    <property type="match status" value="1"/>
</dbReference>
<dbReference type="GO" id="GO:0004653">
    <property type="term" value="F:polypeptide N-acetylgalactosaminyltransferase activity"/>
    <property type="evidence" value="ECO:0007669"/>
    <property type="project" value="TreeGrafter"/>
</dbReference>
<dbReference type="FunFam" id="3.90.550.10:FF:000107">
    <property type="entry name" value="Polypeptide N-acetylgalactosaminyltransferase-like 6"/>
    <property type="match status" value="1"/>
</dbReference>
<dbReference type="PROSITE" id="PS00108">
    <property type="entry name" value="PROTEIN_KINASE_ST"/>
    <property type="match status" value="1"/>
</dbReference>
<dbReference type="InterPro" id="IPR001173">
    <property type="entry name" value="Glyco_trans_2-like"/>
</dbReference>
<sequence>MEPATSRGFVYLGSSRICHLVVLIVRSEQTVGEEKKKKRRRPNVCFSEMSSNSHSSFCSTAEETDEDEETTSEPFKVQPFDTLLSSTSRYLIMEFTGEGSFGQVARALNLIISQEVALKILKTESESEREIRMLEALSVLDPVKHSVVHFCEKFHDRGHTCLVFEKLDMDLLGLFKQQQWEPLTPNEIRPITHQLLTALVALKSLGVVHADLKPDNIMLVNHLTEPYRVKLIDFGLSFMVSEEDTAPEVSLGLPVSQAIDVWGLGCVLLFLYLVQHPFSTTCEYQEMKGIVDMLGQPADDLLHAGYFTQRFFRENQFWHDPEWWMKTPVEYQRTTGLEPEESTSPVRLLDDLLTLYPWMQGSTELGDTRAFVSLLKCLLHTDSEMRISPERALTHPFLTMVHLSHQTDGLYFKDTVDKMRIVGLDDSYDYLYSDEEDFIDISVTPRSTDTGSEVEDESGHERHPDSETEEESGDEENSATPGSTDTGSEVEDEEEESATPNTTAASDDFCSATGELTRHVIKRGTQNKQQLLQARFTHTSYQELTQRRKVAQLGLDGVRRTDWHDYDAIRRDAARVGDGEQGKPFPLSDTEQVDQAYRENGFNIYVSDRISLNRSVPDIRHAACRQKLYAEKLPNTSVIIPFHNEGWSSLLRTVHSIFNRSPPQLIAEVILVDDFSDKEHLKVALEEYMVRMPKVRILRTKKREGLIRTRLLGAAAAKGEVITFLDSHCEANVNWLPPLLDRIAQNRKTIVCPMIDVIDHDNFGYETQAGDAMRGAFDWEMYYKRIPIPTELQKHDHSEPFE</sequence>
<evidence type="ECO:0000256" key="1">
    <source>
        <dbReference type="ARBA" id="ARBA00023157"/>
    </source>
</evidence>
<dbReference type="Pfam" id="PF00535">
    <property type="entry name" value="Glycos_transf_2"/>
    <property type="match status" value="1"/>
</dbReference>
<dbReference type="Pfam" id="PF00069">
    <property type="entry name" value="Pkinase"/>
    <property type="match status" value="1"/>
</dbReference>
<feature type="compositionally biased region" description="Acidic residues" evidence="2">
    <location>
        <begin position="488"/>
        <end position="497"/>
    </location>
</feature>
<evidence type="ECO:0000313" key="5">
    <source>
        <dbReference type="Proteomes" id="UP000438429"/>
    </source>
</evidence>
<gene>
    <name evidence="4" type="ORF">F2P81_024713</name>
</gene>
<dbReference type="SUPFAM" id="SSF53448">
    <property type="entry name" value="Nucleotide-diphospho-sugar transferases"/>
    <property type="match status" value="1"/>
</dbReference>
<feature type="compositionally biased region" description="Acidic residues" evidence="2">
    <location>
        <begin position="62"/>
        <end position="71"/>
    </location>
</feature>
<protein>
    <recommendedName>
        <fullName evidence="3">Protein kinase domain-containing protein</fullName>
    </recommendedName>
</protein>